<comment type="caution">
    <text evidence="2">The sequence shown here is derived from an EMBL/GenBank/DDBJ whole genome shotgun (WGS) entry which is preliminary data.</text>
</comment>
<feature type="region of interest" description="Disordered" evidence="1">
    <location>
        <begin position="18"/>
        <end position="50"/>
    </location>
</feature>
<proteinExistence type="predicted"/>
<evidence type="ECO:0000256" key="1">
    <source>
        <dbReference type="SAM" id="MobiDB-lite"/>
    </source>
</evidence>
<reference evidence="3" key="1">
    <citation type="submission" date="2015-01" db="EMBL/GenBank/DDBJ databases">
        <title>The Genome Sequence of Cryptococcus gattii MMRL2647.</title>
        <authorList>
            <consortium name="The Broad Institute Genomics Platform"/>
            <person name="Cuomo C."/>
            <person name="Litvintseva A."/>
            <person name="Chen Y."/>
            <person name="Heitman J."/>
            <person name="Sun S."/>
            <person name="Springer D."/>
            <person name="Dromer F."/>
            <person name="Young S."/>
            <person name="Zeng Q."/>
            <person name="Gargeya S."/>
            <person name="Abouelleil A."/>
            <person name="Alvarado L."/>
            <person name="Chapman S.B."/>
            <person name="Gainer-Dewar J."/>
            <person name="Goldberg J."/>
            <person name="Griggs A."/>
            <person name="Gujja S."/>
            <person name="Hansen M."/>
            <person name="Howarth C."/>
            <person name="Imamovic A."/>
            <person name="Larimer J."/>
            <person name="Murphy C."/>
            <person name="Naylor J."/>
            <person name="Pearson M."/>
            <person name="Priest M."/>
            <person name="Roberts A."/>
            <person name="Saif S."/>
            <person name="Shea T."/>
            <person name="Sykes S."/>
            <person name="Wortman J."/>
            <person name="Nusbaum C."/>
            <person name="Birren B."/>
        </authorList>
    </citation>
    <scope>NUCLEOTIDE SEQUENCE [LARGE SCALE GENOMIC DNA]</scope>
    <source>
        <strain evidence="3">IND107</strain>
    </source>
</reference>
<protein>
    <recommendedName>
        <fullName evidence="4">Glutamyl-tRNA(Gln) amidotransferase subunit F, mitochondrial</fullName>
    </recommendedName>
</protein>
<gene>
    <name evidence="2" type="ORF">I308_106422</name>
</gene>
<sequence length="181" mass="19851">MRSATVIPSLRAFQPTLRRSLSKHSKRYTSTSTSQPIQPLSTPVSEPTPASISELPTLGIMPTIKPVYITRQQLEKLHTLSALAPPPAGSQEEKQLLDELSELVGLMELVKDVELPQEEIEGLLAEGVGTVRIGEIDLKDEGKAENEVNGGEKSGQDLLDWSPTRLGDYYSSALKKCENER</sequence>
<evidence type="ECO:0008006" key="4">
    <source>
        <dbReference type="Google" id="ProtNLM"/>
    </source>
</evidence>
<evidence type="ECO:0000313" key="2">
    <source>
        <dbReference type="EMBL" id="KAL0240624.1"/>
    </source>
</evidence>
<dbReference type="RefSeq" id="XP_066611123.1">
    <property type="nucleotide sequence ID" value="XM_066760851.1"/>
</dbReference>
<keyword evidence="3" id="KW-1185">Reference proteome</keyword>
<dbReference type="Proteomes" id="UP000054399">
    <property type="component" value="Unassembled WGS sequence"/>
</dbReference>
<dbReference type="EMBL" id="ATAM02000013">
    <property type="protein sequence ID" value="KAL0240624.1"/>
    <property type="molecule type" value="Genomic_DNA"/>
</dbReference>
<reference evidence="2 3" key="2">
    <citation type="submission" date="2024-01" db="EMBL/GenBank/DDBJ databases">
        <title>Comparative genomics of Cryptococcus and Kwoniella reveals pathogenesis evolution and contrasting modes of karyotype evolution via chromosome fusion or intercentromeric recombination.</title>
        <authorList>
            <person name="Coelho M.A."/>
            <person name="David-Palma M."/>
            <person name="Shea T."/>
            <person name="Bowers K."/>
            <person name="Mcginley-Smith S."/>
            <person name="Mohammad A.W."/>
            <person name="Gnirke A."/>
            <person name="Yurkov A.M."/>
            <person name="Nowrousian M."/>
            <person name="Sun S."/>
            <person name="Cuomo C.A."/>
            <person name="Heitman J."/>
        </authorList>
    </citation>
    <scope>NUCLEOTIDE SEQUENCE [LARGE SCALE GENOMIC DNA]</scope>
    <source>
        <strain evidence="2 3">IND107</strain>
    </source>
</reference>
<evidence type="ECO:0000313" key="3">
    <source>
        <dbReference type="Proteomes" id="UP000054399"/>
    </source>
</evidence>
<accession>A0ABR3BIV5</accession>
<organism evidence="2 3">
    <name type="scientific">Cryptococcus tetragattii IND107</name>
    <dbReference type="NCBI Taxonomy" id="1296105"/>
    <lineage>
        <taxon>Eukaryota</taxon>
        <taxon>Fungi</taxon>
        <taxon>Dikarya</taxon>
        <taxon>Basidiomycota</taxon>
        <taxon>Agaricomycotina</taxon>
        <taxon>Tremellomycetes</taxon>
        <taxon>Tremellales</taxon>
        <taxon>Cryptococcaceae</taxon>
        <taxon>Cryptococcus</taxon>
        <taxon>Cryptococcus gattii species complex</taxon>
    </lineage>
</organism>
<dbReference type="GeneID" id="91993277"/>
<name>A0ABR3BIV5_9TREE</name>
<feature type="compositionally biased region" description="Polar residues" evidence="1">
    <location>
        <begin position="28"/>
        <end position="50"/>
    </location>
</feature>